<reference evidence="3" key="2">
    <citation type="journal article" date="2021" name="PeerJ">
        <title>Extensive microbial diversity within the chicken gut microbiome revealed by metagenomics and culture.</title>
        <authorList>
            <person name="Gilroy R."/>
            <person name="Ravi A."/>
            <person name="Getino M."/>
            <person name="Pursley I."/>
            <person name="Horton D.L."/>
            <person name="Alikhan N.F."/>
            <person name="Baker D."/>
            <person name="Gharbi K."/>
            <person name="Hall N."/>
            <person name="Watson M."/>
            <person name="Adriaenssens E.M."/>
            <person name="Foster-Nyarko E."/>
            <person name="Jarju S."/>
            <person name="Secka A."/>
            <person name="Antonio M."/>
            <person name="Oren A."/>
            <person name="Chaudhuri R.R."/>
            <person name="La Ragione R."/>
            <person name="Hildebrand F."/>
            <person name="Pallen M.J."/>
        </authorList>
    </citation>
    <scope>NUCLEOTIDE SEQUENCE</scope>
    <source>
        <strain evidence="3">CHK178-757</strain>
    </source>
</reference>
<dbReference type="InterPro" id="IPR004394">
    <property type="entry name" value="Iojap/RsfS/C7orf30"/>
</dbReference>
<sequence>MSDSKKMARLALKALEDKKAIDTKIIDIQNVSVIADYFIIASGSNKNQVQALSDNVSEELGKAGYVPKHVEGYSSANWILMDYSDIIIHIFSEEDRLFYDLERIWREGSVVAEEDLETE</sequence>
<organism evidence="3 4">
    <name type="scientific">Candidatus Scybalocola faecigallinarum</name>
    <dbReference type="NCBI Taxonomy" id="2840941"/>
    <lineage>
        <taxon>Bacteria</taxon>
        <taxon>Bacillati</taxon>
        <taxon>Bacillota</taxon>
        <taxon>Clostridia</taxon>
        <taxon>Lachnospirales</taxon>
        <taxon>Lachnospiraceae</taxon>
        <taxon>Lachnospiraceae incertae sedis</taxon>
        <taxon>Candidatus Scybalocola (ex Gilroy et al. 2021)</taxon>
    </lineage>
</organism>
<dbReference type="InterPro" id="IPR043519">
    <property type="entry name" value="NT_sf"/>
</dbReference>
<gene>
    <name evidence="2 3" type="primary">rsfS</name>
    <name evidence="3" type="ORF">IAB46_08280</name>
</gene>
<dbReference type="Proteomes" id="UP000823927">
    <property type="component" value="Unassembled WGS sequence"/>
</dbReference>
<evidence type="ECO:0000256" key="2">
    <source>
        <dbReference type="HAMAP-Rule" id="MF_01477"/>
    </source>
</evidence>
<dbReference type="PANTHER" id="PTHR21043">
    <property type="entry name" value="IOJAP SUPERFAMILY ORTHOLOG"/>
    <property type="match status" value="1"/>
</dbReference>
<evidence type="ECO:0000313" key="3">
    <source>
        <dbReference type="EMBL" id="HIS47532.1"/>
    </source>
</evidence>
<accession>A0A9D1JQT4</accession>
<proteinExistence type="inferred from homology"/>
<dbReference type="Gene3D" id="3.30.460.10">
    <property type="entry name" value="Beta Polymerase, domain 2"/>
    <property type="match status" value="1"/>
</dbReference>
<comment type="subunit">
    <text evidence="2">Interacts with ribosomal protein uL14 (rplN).</text>
</comment>
<comment type="similarity">
    <text evidence="1 2">Belongs to the Iojap/RsfS family.</text>
</comment>
<dbReference type="AlphaFoldDB" id="A0A9D1JQT4"/>
<comment type="function">
    <text evidence="2">Functions as a ribosomal silencing factor. Interacts with ribosomal protein uL14 (rplN), blocking formation of intersubunit bridge B8. Prevents association of the 30S and 50S ribosomal subunits and the formation of functional ribosomes, thus repressing translation.</text>
</comment>
<evidence type="ECO:0000313" key="4">
    <source>
        <dbReference type="Proteomes" id="UP000823927"/>
    </source>
</evidence>
<keyword evidence="2" id="KW-0963">Cytoplasm</keyword>
<comment type="caution">
    <text evidence="3">The sequence shown here is derived from an EMBL/GenBank/DDBJ whole genome shotgun (WGS) entry which is preliminary data.</text>
</comment>
<dbReference type="SUPFAM" id="SSF81301">
    <property type="entry name" value="Nucleotidyltransferase"/>
    <property type="match status" value="1"/>
</dbReference>
<comment type="subcellular location">
    <subcellularLocation>
        <location evidence="2">Cytoplasm</location>
    </subcellularLocation>
</comment>
<keyword evidence="2" id="KW-0678">Repressor</keyword>
<dbReference type="NCBIfam" id="TIGR00090">
    <property type="entry name" value="rsfS_iojap_ybeB"/>
    <property type="match status" value="1"/>
</dbReference>
<dbReference type="HAMAP" id="MF_01477">
    <property type="entry name" value="Iojap_RsfS"/>
    <property type="match status" value="1"/>
</dbReference>
<reference evidence="3" key="1">
    <citation type="submission" date="2020-10" db="EMBL/GenBank/DDBJ databases">
        <authorList>
            <person name="Gilroy R."/>
        </authorList>
    </citation>
    <scope>NUCLEOTIDE SEQUENCE</scope>
    <source>
        <strain evidence="3">CHK178-757</strain>
    </source>
</reference>
<dbReference type="GO" id="GO:0005737">
    <property type="term" value="C:cytoplasm"/>
    <property type="evidence" value="ECO:0007669"/>
    <property type="project" value="UniProtKB-SubCell"/>
</dbReference>
<name>A0A9D1JQT4_9FIRM</name>
<keyword evidence="2" id="KW-0810">Translation regulation</keyword>
<dbReference type="GO" id="GO:0043023">
    <property type="term" value="F:ribosomal large subunit binding"/>
    <property type="evidence" value="ECO:0007669"/>
    <property type="project" value="TreeGrafter"/>
</dbReference>
<dbReference type="PANTHER" id="PTHR21043:SF0">
    <property type="entry name" value="MITOCHONDRIAL ASSEMBLY OF RIBOSOMAL LARGE SUBUNIT PROTEIN 1"/>
    <property type="match status" value="1"/>
</dbReference>
<evidence type="ECO:0000256" key="1">
    <source>
        <dbReference type="ARBA" id="ARBA00010574"/>
    </source>
</evidence>
<protein>
    <recommendedName>
        <fullName evidence="2">Ribosomal silencing factor RsfS</fullName>
    </recommendedName>
</protein>
<dbReference type="GO" id="GO:0017148">
    <property type="term" value="P:negative regulation of translation"/>
    <property type="evidence" value="ECO:0007669"/>
    <property type="project" value="UniProtKB-UniRule"/>
</dbReference>
<dbReference type="EMBL" id="DVIT01000030">
    <property type="protein sequence ID" value="HIS47532.1"/>
    <property type="molecule type" value="Genomic_DNA"/>
</dbReference>
<dbReference type="Pfam" id="PF02410">
    <property type="entry name" value="RsfS"/>
    <property type="match status" value="1"/>
</dbReference>
<dbReference type="GO" id="GO:0090071">
    <property type="term" value="P:negative regulation of ribosome biogenesis"/>
    <property type="evidence" value="ECO:0007669"/>
    <property type="project" value="UniProtKB-UniRule"/>
</dbReference>
<dbReference type="GO" id="GO:0042256">
    <property type="term" value="P:cytosolic ribosome assembly"/>
    <property type="evidence" value="ECO:0007669"/>
    <property type="project" value="UniProtKB-UniRule"/>
</dbReference>